<dbReference type="InterPro" id="IPR002213">
    <property type="entry name" value="UDP_glucos_trans"/>
</dbReference>
<dbReference type="EMBL" id="MCGO01000100">
    <property type="protein sequence ID" value="ORY27723.1"/>
    <property type="molecule type" value="Genomic_DNA"/>
</dbReference>
<feature type="transmembrane region" description="Helical" evidence="2">
    <location>
        <begin position="133"/>
        <end position="155"/>
    </location>
</feature>
<evidence type="ECO:0000313" key="4">
    <source>
        <dbReference type="Proteomes" id="UP000193642"/>
    </source>
</evidence>
<organism evidence="3 4">
    <name type="scientific">Rhizoclosmatium globosum</name>
    <dbReference type="NCBI Taxonomy" id="329046"/>
    <lineage>
        <taxon>Eukaryota</taxon>
        <taxon>Fungi</taxon>
        <taxon>Fungi incertae sedis</taxon>
        <taxon>Chytridiomycota</taxon>
        <taxon>Chytridiomycota incertae sedis</taxon>
        <taxon>Chytridiomycetes</taxon>
        <taxon>Chytridiales</taxon>
        <taxon>Chytriomycetaceae</taxon>
        <taxon>Rhizoclosmatium</taxon>
    </lineage>
</organism>
<comment type="caution">
    <text evidence="3">The sequence shown here is derived from an EMBL/GenBank/DDBJ whole genome shotgun (WGS) entry which is preliminary data.</text>
</comment>
<gene>
    <name evidence="3" type="ORF">BCR33DRAFT_793712</name>
</gene>
<dbReference type="GO" id="GO:0008194">
    <property type="term" value="F:UDP-glycosyltransferase activity"/>
    <property type="evidence" value="ECO:0007669"/>
    <property type="project" value="InterPro"/>
</dbReference>
<keyword evidence="2" id="KW-0472">Membrane</keyword>
<keyword evidence="2" id="KW-0812">Transmembrane</keyword>
<dbReference type="Proteomes" id="UP000193642">
    <property type="component" value="Unassembled WGS sequence"/>
</dbReference>
<protein>
    <submittedName>
        <fullName evidence="3">Uncharacterized protein</fullName>
    </submittedName>
</protein>
<dbReference type="Gene3D" id="3.40.50.2000">
    <property type="entry name" value="Glycogen Phosphorylase B"/>
    <property type="match status" value="1"/>
</dbReference>
<keyword evidence="4" id="KW-1185">Reference proteome</keyword>
<dbReference type="SUPFAM" id="SSF53756">
    <property type="entry name" value="UDP-Glycosyltransferase/glycogen phosphorylase"/>
    <property type="match status" value="1"/>
</dbReference>
<dbReference type="AlphaFoldDB" id="A0A1Y2AYR4"/>
<accession>A0A1Y2AYR4</accession>
<evidence type="ECO:0000313" key="3">
    <source>
        <dbReference type="EMBL" id="ORY27723.1"/>
    </source>
</evidence>
<dbReference type="Pfam" id="PF00201">
    <property type="entry name" value="UDPGT"/>
    <property type="match status" value="1"/>
</dbReference>
<sequence length="165" mass="17951">MGPTTLCFKKWSCESVRVPIIVVPLFTNQPINAIHIEERGVGINLRDKLAFTGGDVEHAIETVLSDKRTRNGTAGQATTFSLKEVNYIKVTACLSSEARLLYGANIVEMVATTGSSSFLVFEDVKVAYWQQFGISNFGATCATSAAALLGGIFVWRNMSSKTKIH</sequence>
<evidence type="ECO:0000256" key="1">
    <source>
        <dbReference type="ARBA" id="ARBA00022679"/>
    </source>
</evidence>
<proteinExistence type="predicted"/>
<dbReference type="OrthoDB" id="5835829at2759"/>
<keyword evidence="2" id="KW-1133">Transmembrane helix</keyword>
<name>A0A1Y2AYR4_9FUNG</name>
<reference evidence="3 4" key="1">
    <citation type="submission" date="2016-07" db="EMBL/GenBank/DDBJ databases">
        <title>Pervasive Adenine N6-methylation of Active Genes in Fungi.</title>
        <authorList>
            <consortium name="DOE Joint Genome Institute"/>
            <person name="Mondo S.J."/>
            <person name="Dannebaum R.O."/>
            <person name="Kuo R.C."/>
            <person name="Labutti K."/>
            <person name="Haridas S."/>
            <person name="Kuo A."/>
            <person name="Salamov A."/>
            <person name="Ahrendt S.R."/>
            <person name="Lipzen A."/>
            <person name="Sullivan W."/>
            <person name="Andreopoulos W.B."/>
            <person name="Clum A."/>
            <person name="Lindquist E."/>
            <person name="Daum C."/>
            <person name="Ramamoorthy G.K."/>
            <person name="Gryganskyi A."/>
            <person name="Culley D."/>
            <person name="Magnuson J.K."/>
            <person name="James T.Y."/>
            <person name="O'Malley M.A."/>
            <person name="Stajich J.E."/>
            <person name="Spatafora J.W."/>
            <person name="Visel A."/>
            <person name="Grigoriev I.V."/>
        </authorList>
    </citation>
    <scope>NUCLEOTIDE SEQUENCE [LARGE SCALE GENOMIC DNA]</scope>
    <source>
        <strain evidence="3 4">JEL800</strain>
    </source>
</reference>
<keyword evidence="1" id="KW-0808">Transferase</keyword>
<evidence type="ECO:0000256" key="2">
    <source>
        <dbReference type="SAM" id="Phobius"/>
    </source>
</evidence>